<evidence type="ECO:0000313" key="13">
    <source>
        <dbReference type="Proteomes" id="UP000239210"/>
    </source>
</evidence>
<keyword evidence="9 10" id="KW-0234">DNA repair</keyword>
<dbReference type="PANTHER" id="PTHR30591">
    <property type="entry name" value="RECBCD ENZYME SUBUNIT RECC"/>
    <property type="match status" value="1"/>
</dbReference>
<evidence type="ECO:0000313" key="12">
    <source>
        <dbReference type="EMBL" id="PRY39336.1"/>
    </source>
</evidence>
<keyword evidence="13" id="KW-1185">Reference proteome</keyword>
<protein>
    <recommendedName>
        <fullName evidence="10">RecBCD enzyme subunit RecC</fullName>
    </recommendedName>
    <alternativeName>
        <fullName evidence="10">Exonuclease V subunit RecC</fullName>
        <shortName evidence="10">ExoV subunit RecC</shortName>
    </alternativeName>
    <alternativeName>
        <fullName evidence="10">Helicase/nuclease RecBCD subunit RecC</fullName>
    </alternativeName>
</protein>
<dbReference type="InterPro" id="IPR006697">
    <property type="entry name" value="RecC"/>
</dbReference>
<dbReference type="Gene3D" id="1.10.486.10">
    <property type="entry name" value="PCRA, domain 4"/>
    <property type="match status" value="1"/>
</dbReference>
<dbReference type="InterPro" id="IPR013986">
    <property type="entry name" value="DExx_box_DNA_helicase_dom_sf"/>
</dbReference>
<evidence type="ECO:0000256" key="9">
    <source>
        <dbReference type="ARBA" id="ARBA00023204"/>
    </source>
</evidence>
<dbReference type="NCBIfam" id="TIGR01450">
    <property type="entry name" value="recC"/>
    <property type="match status" value="1"/>
</dbReference>
<evidence type="ECO:0000256" key="1">
    <source>
        <dbReference type="ARBA" id="ARBA00022722"/>
    </source>
</evidence>
<dbReference type="GO" id="GO:0000724">
    <property type="term" value="P:double-strand break repair via homologous recombination"/>
    <property type="evidence" value="ECO:0007669"/>
    <property type="project" value="UniProtKB-UniRule"/>
</dbReference>
<keyword evidence="8 10" id="KW-0238">DNA-binding</keyword>
<dbReference type="PANTHER" id="PTHR30591:SF1">
    <property type="entry name" value="RECBCD ENZYME SUBUNIT RECC"/>
    <property type="match status" value="1"/>
</dbReference>
<dbReference type="GO" id="GO:0008854">
    <property type="term" value="F:exodeoxyribonuclease V activity"/>
    <property type="evidence" value="ECO:0007669"/>
    <property type="project" value="InterPro"/>
</dbReference>
<dbReference type="Proteomes" id="UP000239210">
    <property type="component" value="Unassembled WGS sequence"/>
</dbReference>
<dbReference type="PIRSF" id="PIRSF000980">
    <property type="entry name" value="RecC"/>
    <property type="match status" value="1"/>
</dbReference>
<dbReference type="AlphaFoldDB" id="A0A2T0T0Z4"/>
<dbReference type="Pfam" id="PF17946">
    <property type="entry name" value="RecC_C"/>
    <property type="match status" value="1"/>
</dbReference>
<evidence type="ECO:0000256" key="3">
    <source>
        <dbReference type="ARBA" id="ARBA00022763"/>
    </source>
</evidence>
<dbReference type="GO" id="GO:0005524">
    <property type="term" value="F:ATP binding"/>
    <property type="evidence" value="ECO:0007669"/>
    <property type="project" value="UniProtKB-UniRule"/>
</dbReference>
<dbReference type="GO" id="GO:0009338">
    <property type="term" value="C:exodeoxyribonuclease V complex"/>
    <property type="evidence" value="ECO:0007669"/>
    <property type="project" value="InterPro"/>
</dbReference>
<comment type="miscellaneous">
    <text evidence="10">In the RecBCD complex, RecB has a slow 3'-5' helicase, an exonuclease activity and loads RecA onto ssDNA, RecD has a fast 5'-3' helicase activity, while RecC stimulates the ATPase and processivity of the RecB helicase and contributes to recognition of the Chi site.</text>
</comment>
<dbReference type="RefSeq" id="WP_211297467.1">
    <property type="nucleotide sequence ID" value="NZ_PVTG01000021.1"/>
</dbReference>
<comment type="function">
    <text evidence="10">A helicase/nuclease that prepares dsDNA breaks (DSB) for recombinational DNA repair. Binds to DSBs and unwinds DNA via a highly rapid and processive ATP-dependent bidirectional helicase activity. Unwinds dsDNA until it encounters a Chi (crossover hotspot instigator) sequence from the 3' direction. Cuts ssDNA a few nucleotides 3' to the Chi site. The properties and activities of the enzyme are changed at Chi. The Chi-altered holoenzyme produces a long 3'-ssDNA overhang and facilitates RecA-binding to the ssDNA for homologous DNA recombination and repair. Holoenzyme degrades any linearized DNA that is unable to undergo homologous recombination. In the holoenzyme this subunit recognizes the wild-type Chi sequence, and when added to isolated RecB increases its ATP-dependent helicase processivity.</text>
</comment>
<dbReference type="Gene3D" id="3.40.50.10930">
    <property type="match status" value="1"/>
</dbReference>
<evidence type="ECO:0000256" key="5">
    <source>
        <dbReference type="ARBA" id="ARBA00022806"/>
    </source>
</evidence>
<comment type="subunit">
    <text evidence="10">Heterotrimer of RecB, RecC and RecD. All subunits contribute to DNA-binding.</text>
</comment>
<dbReference type="Gene3D" id="1.10.10.160">
    <property type="match status" value="1"/>
</dbReference>
<keyword evidence="7 10" id="KW-0067">ATP-binding</keyword>
<keyword evidence="3 10" id="KW-0227">DNA damage</keyword>
<keyword evidence="5 10" id="KW-0347">Helicase</keyword>
<sequence length="1111" mass="119766">MAGLHVHRSESAQALVDALVHLLAAPPDDPFDRDVVAVPARGVERWITQQMATHLGATGKRDGVCARVDFPRPDDLLLSAIAAASAEHRHAVDAWQPGRVVWSMLDALDEVLREALTSTDDWCAALRAHLTTADGQPSERRYGVAHRLTERFAGYAAARPELITAWQAGDDTAPADLSWQPPLWRRLRERVGAPSPAELLDGACDELRRRPEAADLPGRISVFGASRLDAANLRVLAALAERREVHLWVNSASPALWDAVRQAGDTGPRRADLRVRTNNPLLASLSRDVRELQARLHALKPATDVHHPPARRAKQTLLEHLQASLSLDERPAQPVELKPDDRSVQVHACHGRARQVEVLREVVVGLLEDVPGLEPRDVLVMCPDVEAYAPLIEAAFGDDGHPGRTLRVSLADRSPRMVNPLLGVAADLLDLAAGRVPATQVLDLAGADPVRQRFSLDDDDLEKLRDWTVAAGVRWGLDAGHRDRWQLGDLSEGTWRAGIDRLLAGVALDEDAGLCGPALPVDGIDSAAIELAGRFAELVDRLEDAVTRMTGRQPATAWVDLLEESVAALADVPADEPWQVAGLRRVLDELRAGAAGATAEIGLAEFTALVGGRLQARPTTAGFRTGGLTVCTLTPMRSVPHRVVCLLGMDDGAFPRQAPVDGDDLLLRDPCLGERDPRSEDRQLLLDALCAAGEHLVVTYCGSDVRTGAQLPPAVPVGELLDALDGLAVTTDGRPARAAIVVYHPLQPFDRRNFLPGALGRPGPFSFDRLALAGAEAAGAERAAAPDLLDGPLPIEDEEVVALDRLVSFWQHPAREFLRQRLDVVQPSAGEFPDDALPVAPDNLDRWGMGDRVLQDRLRGLDAESARVLERARGALPPSPLGDGDLADICTVVDRLLDASRDVRTGAAETVDVDLPLPGGRRLTGAVRGVHGDVVVSVTFSKVRAKQRLRAWLQLLALTVAHPGRPWRAVVVGRSEDPQVTVVTLPPLDAEAARAALLDLVRLRDAGCRTPLPLPIATGEAYAVARRRDPSNLAAARKAAEECWVSGRWSKEDTEEAHVLVWGAGAGLDVLEAWAAPPGALDPGTTGPTDLDRLARTVWEPLLAHENQESR</sequence>
<comment type="similarity">
    <text evidence="10">Belongs to the RecC family.</text>
</comment>
<accession>A0A2T0T0Z4</accession>
<keyword evidence="1 10" id="KW-0540">Nuclease</keyword>
<dbReference type="Gene3D" id="3.40.50.300">
    <property type="entry name" value="P-loop containing nucleotide triphosphate hydrolases"/>
    <property type="match status" value="2"/>
</dbReference>
<dbReference type="HAMAP" id="MF_01486">
    <property type="entry name" value="RecC"/>
    <property type="match status" value="1"/>
</dbReference>
<keyword evidence="4 10" id="KW-0378">Hydrolase</keyword>
<evidence type="ECO:0000256" key="2">
    <source>
        <dbReference type="ARBA" id="ARBA00022741"/>
    </source>
</evidence>
<proteinExistence type="inferred from homology"/>
<dbReference type="InterPro" id="IPR027417">
    <property type="entry name" value="P-loop_NTPase"/>
</dbReference>
<dbReference type="SUPFAM" id="SSF52980">
    <property type="entry name" value="Restriction endonuclease-like"/>
    <property type="match status" value="1"/>
</dbReference>
<keyword evidence="6 10" id="KW-0269">Exonuclease</keyword>
<evidence type="ECO:0000256" key="8">
    <source>
        <dbReference type="ARBA" id="ARBA00023125"/>
    </source>
</evidence>
<gene>
    <name evidence="10" type="primary">recC</name>
    <name evidence="12" type="ORF">LY71_1215</name>
</gene>
<evidence type="ECO:0000256" key="7">
    <source>
        <dbReference type="ARBA" id="ARBA00022840"/>
    </source>
</evidence>
<organism evidence="12 13">
    <name type="scientific">Geodermatophilus tzadiensis</name>
    <dbReference type="NCBI Taxonomy" id="1137988"/>
    <lineage>
        <taxon>Bacteria</taxon>
        <taxon>Bacillati</taxon>
        <taxon>Actinomycetota</taxon>
        <taxon>Actinomycetes</taxon>
        <taxon>Geodermatophilales</taxon>
        <taxon>Geodermatophilaceae</taxon>
        <taxon>Geodermatophilus</taxon>
    </lineage>
</organism>
<dbReference type="GO" id="GO:0003678">
    <property type="term" value="F:DNA helicase activity"/>
    <property type="evidence" value="ECO:0007669"/>
    <property type="project" value="UniProtKB-UniRule"/>
</dbReference>
<dbReference type="EMBL" id="PVTG01000021">
    <property type="protein sequence ID" value="PRY39336.1"/>
    <property type="molecule type" value="Genomic_DNA"/>
</dbReference>
<dbReference type="GO" id="GO:0003677">
    <property type="term" value="F:DNA binding"/>
    <property type="evidence" value="ECO:0007669"/>
    <property type="project" value="UniProtKB-UniRule"/>
</dbReference>
<reference evidence="12 13" key="1">
    <citation type="submission" date="2018-03" db="EMBL/GenBank/DDBJ databases">
        <title>Genomic Encyclopedia of Archaeal and Bacterial Type Strains, Phase II (KMG-II): from individual species to whole genera.</title>
        <authorList>
            <person name="Goeker M."/>
        </authorList>
    </citation>
    <scope>NUCLEOTIDE SEQUENCE [LARGE SCALE GENOMIC DNA]</scope>
    <source>
        <strain evidence="12 13">DSM 45416</strain>
    </source>
</reference>
<dbReference type="InterPro" id="IPR011335">
    <property type="entry name" value="Restrct_endonuc-II-like"/>
</dbReference>
<evidence type="ECO:0000256" key="4">
    <source>
        <dbReference type="ARBA" id="ARBA00022801"/>
    </source>
</evidence>
<name>A0A2T0T0Z4_9ACTN</name>
<feature type="domain" description="RecC C-terminal" evidence="11">
    <location>
        <begin position="799"/>
        <end position="1026"/>
    </location>
</feature>
<evidence type="ECO:0000256" key="10">
    <source>
        <dbReference type="HAMAP-Rule" id="MF_01486"/>
    </source>
</evidence>
<evidence type="ECO:0000259" key="11">
    <source>
        <dbReference type="Pfam" id="PF17946"/>
    </source>
</evidence>
<evidence type="ECO:0000256" key="6">
    <source>
        <dbReference type="ARBA" id="ARBA00022839"/>
    </source>
</evidence>
<comment type="caution">
    <text evidence="12">The sequence shown here is derived from an EMBL/GenBank/DDBJ whole genome shotgun (WGS) entry which is preliminary data.</text>
</comment>
<dbReference type="InterPro" id="IPR041500">
    <property type="entry name" value="RecC_C"/>
</dbReference>
<dbReference type="SUPFAM" id="SSF52540">
    <property type="entry name" value="P-loop containing nucleoside triphosphate hydrolases"/>
    <property type="match status" value="2"/>
</dbReference>
<keyword evidence="2 10" id="KW-0547">Nucleotide-binding</keyword>
<dbReference type="Pfam" id="PF04257">
    <property type="entry name" value="Exonuc_V_gamma"/>
    <property type="match status" value="1"/>
</dbReference>